<dbReference type="InterPro" id="IPR036237">
    <property type="entry name" value="Xyl_isomerase-like_sf"/>
</dbReference>
<dbReference type="EMBL" id="WNLP01000008">
    <property type="protein sequence ID" value="MUH60192.1"/>
    <property type="molecule type" value="Genomic_DNA"/>
</dbReference>
<protein>
    <submittedName>
        <fullName evidence="2">Xylose isomerase</fullName>
    </submittedName>
</protein>
<comment type="caution">
    <text evidence="2">The sequence shown here is derived from an EMBL/GenBank/DDBJ whole genome shotgun (WGS) entry which is preliminary data.</text>
</comment>
<name>A0A7K1J6F2_9BIFI</name>
<dbReference type="Proteomes" id="UP000487882">
    <property type="component" value="Unassembled WGS sequence"/>
</dbReference>
<dbReference type="RefSeq" id="WP_196425062.1">
    <property type="nucleotide sequence ID" value="NZ_WNLP01000008.1"/>
</dbReference>
<keyword evidence="3" id="KW-1185">Reference proteome</keyword>
<dbReference type="Pfam" id="PF01261">
    <property type="entry name" value="AP_endonuc_2"/>
    <property type="match status" value="1"/>
</dbReference>
<organism evidence="2 3">
    <name type="scientific">Bifidobacterium canis</name>
    <dbReference type="NCBI Taxonomy" id="2610880"/>
    <lineage>
        <taxon>Bacteria</taxon>
        <taxon>Bacillati</taxon>
        <taxon>Actinomycetota</taxon>
        <taxon>Actinomycetes</taxon>
        <taxon>Bifidobacteriales</taxon>
        <taxon>Bifidobacteriaceae</taxon>
        <taxon>Bifidobacterium</taxon>
    </lineage>
</organism>
<feature type="domain" description="Xylose isomerase-like TIM barrel" evidence="1">
    <location>
        <begin position="25"/>
        <end position="265"/>
    </location>
</feature>
<proteinExistence type="predicted"/>
<dbReference type="InterPro" id="IPR013022">
    <property type="entry name" value="Xyl_isomerase-like_TIM-brl"/>
</dbReference>
<dbReference type="GO" id="GO:0016853">
    <property type="term" value="F:isomerase activity"/>
    <property type="evidence" value="ECO:0007669"/>
    <property type="project" value="UniProtKB-KW"/>
</dbReference>
<gene>
    <name evidence="2" type="ORF">GSD1FS_1549</name>
</gene>
<dbReference type="PANTHER" id="PTHR12110">
    <property type="entry name" value="HYDROXYPYRUVATE ISOMERASE"/>
    <property type="match status" value="1"/>
</dbReference>
<keyword evidence="2" id="KW-0413">Isomerase</keyword>
<dbReference type="InterPro" id="IPR050312">
    <property type="entry name" value="IolE/XylAMocC-like"/>
</dbReference>
<dbReference type="SUPFAM" id="SSF51658">
    <property type="entry name" value="Xylose isomerase-like"/>
    <property type="match status" value="1"/>
</dbReference>
<dbReference type="Gene3D" id="3.20.20.150">
    <property type="entry name" value="Divalent-metal-dependent TIM barrel enzymes"/>
    <property type="match status" value="1"/>
</dbReference>
<evidence type="ECO:0000313" key="2">
    <source>
        <dbReference type="EMBL" id="MUH60192.1"/>
    </source>
</evidence>
<evidence type="ECO:0000259" key="1">
    <source>
        <dbReference type="Pfam" id="PF01261"/>
    </source>
</evidence>
<reference evidence="2 3" key="1">
    <citation type="submission" date="2019-09" db="EMBL/GenBank/DDBJ databases">
        <title>Bifidobacterium canis sp. nov., isolated from the digestive tract of German Shepherd dog puppy.</title>
        <authorList>
            <person name="Bunesova V."/>
        </authorList>
    </citation>
    <scope>NUCLEOTIDE SEQUENCE [LARGE SCALE GENOMIC DNA]</scope>
    <source>
        <strain evidence="2 3">GSD1FS</strain>
    </source>
</reference>
<dbReference type="AlphaFoldDB" id="A0A7K1J6F2"/>
<accession>A0A7K1J6F2</accession>
<sequence length="270" mass="30240">MRISVFYDHIRQAHEQTGIAVEQLLDEVKQTGIDCVELNYTLAAESNVLEMLHNAGLAVSCLYEFYDLPNADERAHLDAHIALAQTLGAKTLVVPGFLDDTDAATMAPLVHDRTALNDFLDSNAAAQRMCEGLRYAVQRGKEHGVCVTIEDFDDKKSTISNINGLLWHFDRIPGLRMCFDMGNFITFDEDDLNAYRSLSAYVSHVHCKDRNAHGDSVAAGTGVMPETAILRQLKTSGYDDVLAIEHFDVPDQRDDMMRSARFLRDTWRSV</sequence>
<evidence type="ECO:0000313" key="3">
    <source>
        <dbReference type="Proteomes" id="UP000487882"/>
    </source>
</evidence>